<sequence>MRLSGLRVEPTDKSTVVESEKYLEFKVDGKLFAYNINKVAEIMEFPEIESIPLSPGFLLGAINLRGDVIPIIDLAICLNRVSTPVTAKTCVVISDVDYQGTVYKVGNKVDIVTRVMDIETVQIDKAPDLAGQLEHRVLVGVAKLDNRLLSILNVDSLMTHAQLDWLKESQFCDEQNLAQ</sequence>
<dbReference type="RefSeq" id="WP_372266207.1">
    <property type="nucleotide sequence ID" value="NZ_JBFRUW010000042.1"/>
</dbReference>
<comment type="caution">
    <text evidence="2">The sequence shown here is derived from an EMBL/GenBank/DDBJ whole genome shotgun (WGS) entry which is preliminary data.</text>
</comment>
<evidence type="ECO:0000313" key="2">
    <source>
        <dbReference type="EMBL" id="MFA0568933.1"/>
    </source>
</evidence>
<protein>
    <submittedName>
        <fullName evidence="2">Chemotaxis protein CheW</fullName>
    </submittedName>
</protein>
<proteinExistence type="predicted"/>
<dbReference type="InterPro" id="IPR039315">
    <property type="entry name" value="CheW"/>
</dbReference>
<dbReference type="Pfam" id="PF01584">
    <property type="entry name" value="CheW"/>
    <property type="match status" value="1"/>
</dbReference>
<dbReference type="Gene3D" id="2.30.30.40">
    <property type="entry name" value="SH3 Domains"/>
    <property type="match status" value="1"/>
</dbReference>
<name>A0ABV4NC61_9VIBR</name>
<dbReference type="Gene3D" id="2.40.50.180">
    <property type="entry name" value="CheA-289, Domain 4"/>
    <property type="match status" value="1"/>
</dbReference>
<reference evidence="2 3" key="1">
    <citation type="journal article" date="2024" name="ISME J.">
        <title>Tailless and filamentous prophages are predominant in marine Vibrio.</title>
        <authorList>
            <person name="Steensen K."/>
            <person name="Seneca J."/>
            <person name="Bartlau N."/>
            <person name="Yu X.A."/>
            <person name="Hussain F.A."/>
            <person name="Polz M.F."/>
        </authorList>
    </citation>
    <scope>NUCLEOTIDE SEQUENCE [LARGE SCALE GENOMIC DNA]</scope>
    <source>
        <strain evidence="2 3">10N.222.51.A1</strain>
    </source>
</reference>
<dbReference type="PROSITE" id="PS50851">
    <property type="entry name" value="CHEW"/>
    <property type="match status" value="1"/>
</dbReference>
<keyword evidence="3" id="KW-1185">Reference proteome</keyword>
<accession>A0ABV4NC61</accession>
<gene>
    <name evidence="2" type="ORF">AB4566_11670</name>
</gene>
<feature type="domain" description="CheW-like" evidence="1">
    <location>
        <begin position="19"/>
        <end position="163"/>
    </location>
</feature>
<dbReference type="PANTHER" id="PTHR22617:SF23">
    <property type="entry name" value="CHEMOTAXIS PROTEIN CHEW"/>
    <property type="match status" value="1"/>
</dbReference>
<dbReference type="Proteomes" id="UP001570417">
    <property type="component" value="Unassembled WGS sequence"/>
</dbReference>
<dbReference type="SUPFAM" id="SSF50341">
    <property type="entry name" value="CheW-like"/>
    <property type="match status" value="1"/>
</dbReference>
<evidence type="ECO:0000313" key="3">
    <source>
        <dbReference type="Proteomes" id="UP001570417"/>
    </source>
</evidence>
<evidence type="ECO:0000259" key="1">
    <source>
        <dbReference type="PROSITE" id="PS50851"/>
    </source>
</evidence>
<dbReference type="SMART" id="SM00260">
    <property type="entry name" value="CheW"/>
    <property type="match status" value="1"/>
</dbReference>
<dbReference type="InterPro" id="IPR002545">
    <property type="entry name" value="CheW-lke_dom"/>
</dbReference>
<dbReference type="InterPro" id="IPR036061">
    <property type="entry name" value="CheW-like_dom_sf"/>
</dbReference>
<dbReference type="EMBL" id="JBFRUW010000042">
    <property type="protein sequence ID" value="MFA0568933.1"/>
    <property type="molecule type" value="Genomic_DNA"/>
</dbReference>
<dbReference type="PANTHER" id="PTHR22617">
    <property type="entry name" value="CHEMOTAXIS SENSOR HISTIDINE KINASE-RELATED"/>
    <property type="match status" value="1"/>
</dbReference>
<organism evidence="2 3">
    <name type="scientific">Vibrio gallaecicus</name>
    <dbReference type="NCBI Taxonomy" id="552386"/>
    <lineage>
        <taxon>Bacteria</taxon>
        <taxon>Pseudomonadati</taxon>
        <taxon>Pseudomonadota</taxon>
        <taxon>Gammaproteobacteria</taxon>
        <taxon>Vibrionales</taxon>
        <taxon>Vibrionaceae</taxon>
        <taxon>Vibrio</taxon>
    </lineage>
</organism>